<evidence type="ECO:0000313" key="3">
    <source>
        <dbReference type="EMBL" id="MEJ8572099.1"/>
    </source>
</evidence>
<dbReference type="PANTHER" id="PTHR33376:SF15">
    <property type="entry name" value="BLL6794 PROTEIN"/>
    <property type="match status" value="1"/>
</dbReference>
<evidence type="ECO:0000313" key="4">
    <source>
        <dbReference type="Proteomes" id="UP001378188"/>
    </source>
</evidence>
<evidence type="ECO:0000256" key="2">
    <source>
        <dbReference type="SAM" id="SignalP"/>
    </source>
</evidence>
<dbReference type="GO" id="GO:0055085">
    <property type="term" value="P:transmembrane transport"/>
    <property type="evidence" value="ECO:0007669"/>
    <property type="project" value="InterPro"/>
</dbReference>
<dbReference type="RefSeq" id="WP_340329797.1">
    <property type="nucleotide sequence ID" value="NZ_JAZHOF010000004.1"/>
</dbReference>
<dbReference type="Gene3D" id="3.40.190.170">
    <property type="entry name" value="Bacterial extracellular solute-binding protein, family 7"/>
    <property type="match status" value="1"/>
</dbReference>
<name>A0AAW9REE8_9HYPH</name>
<dbReference type="Proteomes" id="UP001378188">
    <property type="component" value="Unassembled WGS sequence"/>
</dbReference>
<dbReference type="NCBIfam" id="NF037995">
    <property type="entry name" value="TRAP_S1"/>
    <property type="match status" value="1"/>
</dbReference>
<keyword evidence="4" id="KW-1185">Reference proteome</keyword>
<accession>A0AAW9REE8</accession>
<gene>
    <name evidence="3" type="primary">dctP</name>
    <name evidence="3" type="ORF">V3328_11480</name>
</gene>
<dbReference type="AlphaFoldDB" id="A0AAW9REE8"/>
<reference evidence="3 4" key="1">
    <citation type="submission" date="2024-02" db="EMBL/GenBank/DDBJ databases">
        <title>Genome analysis and characterization of Microbaculum marinisediminis sp. nov., isolated from marine sediment.</title>
        <authorList>
            <person name="Du Z.-J."/>
            <person name="Ye Y.-Q."/>
            <person name="Zhang Z.-R."/>
            <person name="Yuan S.-M."/>
            <person name="Zhang X.-Y."/>
        </authorList>
    </citation>
    <scope>NUCLEOTIDE SEQUENCE [LARGE SCALE GENOMIC DNA]</scope>
    <source>
        <strain evidence="3 4">SDUM1044001</strain>
    </source>
</reference>
<protein>
    <submittedName>
        <fullName evidence="3">TRAP transporter substrate-binding protein DctP</fullName>
    </submittedName>
</protein>
<dbReference type="EMBL" id="JAZHOF010000004">
    <property type="protein sequence ID" value="MEJ8572099.1"/>
    <property type="molecule type" value="Genomic_DNA"/>
</dbReference>
<dbReference type="InterPro" id="IPR018389">
    <property type="entry name" value="DctP_fam"/>
</dbReference>
<evidence type="ECO:0000256" key="1">
    <source>
        <dbReference type="ARBA" id="ARBA00022729"/>
    </source>
</evidence>
<dbReference type="PANTHER" id="PTHR33376">
    <property type="match status" value="1"/>
</dbReference>
<keyword evidence="1 2" id="KW-0732">Signal</keyword>
<feature type="chain" id="PRO_5043847002" evidence="2">
    <location>
        <begin position="21"/>
        <end position="379"/>
    </location>
</feature>
<dbReference type="InterPro" id="IPR038404">
    <property type="entry name" value="TRAP_DctP_sf"/>
</dbReference>
<proteinExistence type="predicted"/>
<sequence length="379" mass="39899">MLKRLSTLAVVGTIVGSVVAASAVATASAETKLRAAPGQPPSSPVVSVFYTNFGTYLEEESGGELGTALVGMEIVGLKEMKSALNSKLAEVGNVLPAFFPSDLSDFLMTGDLAMLASDAMTVSAAMTEYVVNCADCQAELKKFGIVYTGSVSTDPFVILTRKPVTELADLKGLRLRTPSPPYARFAEAAGAIAVNAPPTETFESISQGLLDGEIASVVDLTSYRLLEVVTDVTMIPLGLYYTTIPAAVAADVWKARSPEERKALIGASNRAGADMNQAWGYTSPDKAVAAGKDAGVTFHEPGASLTEFADSFVESDLQVAAKAATDNGIADVETKIATFRSLLEKWEGIIAETGTDPKAVADRMQTEIWDKVDLSTYGQ</sequence>
<organism evidence="3 4">
    <name type="scientific">Microbaculum marinum</name>
    <dbReference type="NCBI Taxonomy" id="1764581"/>
    <lineage>
        <taxon>Bacteria</taxon>
        <taxon>Pseudomonadati</taxon>
        <taxon>Pseudomonadota</taxon>
        <taxon>Alphaproteobacteria</taxon>
        <taxon>Hyphomicrobiales</taxon>
        <taxon>Tepidamorphaceae</taxon>
        <taxon>Microbaculum</taxon>
    </lineage>
</organism>
<comment type="caution">
    <text evidence="3">The sequence shown here is derived from an EMBL/GenBank/DDBJ whole genome shotgun (WGS) entry which is preliminary data.</text>
</comment>
<feature type="signal peptide" evidence="2">
    <location>
        <begin position="1"/>
        <end position="20"/>
    </location>
</feature>
<dbReference type="Pfam" id="PF03480">
    <property type="entry name" value="DctP"/>
    <property type="match status" value="1"/>
</dbReference>